<evidence type="ECO:0000256" key="1">
    <source>
        <dbReference type="SAM" id="MobiDB-lite"/>
    </source>
</evidence>
<proteinExistence type="predicted"/>
<keyword evidence="2" id="KW-0812">Transmembrane</keyword>
<evidence type="ECO:0000313" key="3">
    <source>
        <dbReference type="EMBL" id="KNZ47071.1"/>
    </source>
</evidence>
<sequence>MWVNIFQHTEKSVISDPKLPIHHCLVIVATTLGICAILLHPTALSCHQSNPKQHSPPLKSNIENENKLVSLTIIAAQTFNHCHYFQNLYISDLLLHNMFLTQFDPVHNMQHPGIHNLQYEKCHPCLNTNALPHDQYHIYIFSISLLLAYHMLSSQTILVHFVCHLLSSCLLSIHSFFLIKAHFKFLNPIGPFPTSLSYDQPNVLTRGGFGWTKRTREFQREMAQRCILKKKRKRVKKGQELIYAKGVYKLIDETEAEERMMRDYCWLRLKAQARRFIAALAEKGRSYQADRSSKSRFAFDSTNDILLPSHLLILSHPFSFIIFSICVILLLRIQSLITNTSNATQFECCCYGACLAHGQPNWPCKYVRHHLIQTGWHLQGAPRRLVIQAGVPTAPNIAPYSHESFRGMMSLNCNYENTKARYYPSCPSSEHMANSQCFSVSTLTTIRENFKSLNHFKPKEIMRMAVLLATRGPRAPLSATERPRPPQDTPRRPQAPQKP</sequence>
<gene>
    <name evidence="3" type="ORF">VP01_66g3</name>
</gene>
<feature type="compositionally biased region" description="Basic and acidic residues" evidence="1">
    <location>
        <begin position="481"/>
        <end position="491"/>
    </location>
</feature>
<comment type="caution">
    <text evidence="3">The sequence shown here is derived from an EMBL/GenBank/DDBJ whole genome shotgun (WGS) entry which is preliminary data.</text>
</comment>
<protein>
    <submittedName>
        <fullName evidence="3">Uncharacterized protein</fullName>
    </submittedName>
</protein>
<feature type="transmembrane region" description="Helical" evidence="2">
    <location>
        <begin position="311"/>
        <end position="331"/>
    </location>
</feature>
<keyword evidence="2" id="KW-0472">Membrane</keyword>
<dbReference type="AlphaFoldDB" id="A0A0L6UEX7"/>
<feature type="transmembrane region" description="Helical" evidence="2">
    <location>
        <begin position="158"/>
        <end position="179"/>
    </location>
</feature>
<dbReference type="VEuPathDB" id="FungiDB:VP01_66g3"/>
<dbReference type="Proteomes" id="UP000037035">
    <property type="component" value="Unassembled WGS sequence"/>
</dbReference>
<feature type="region of interest" description="Disordered" evidence="1">
    <location>
        <begin position="472"/>
        <end position="499"/>
    </location>
</feature>
<dbReference type="EMBL" id="LAVV01012051">
    <property type="protein sequence ID" value="KNZ47071.1"/>
    <property type="molecule type" value="Genomic_DNA"/>
</dbReference>
<evidence type="ECO:0000256" key="2">
    <source>
        <dbReference type="SAM" id="Phobius"/>
    </source>
</evidence>
<name>A0A0L6UEX7_9BASI</name>
<feature type="transmembrane region" description="Helical" evidence="2">
    <location>
        <begin position="20"/>
        <end position="39"/>
    </location>
</feature>
<reference evidence="3 4" key="1">
    <citation type="submission" date="2015-08" db="EMBL/GenBank/DDBJ databases">
        <title>Next Generation Sequencing and Analysis of the Genome of Puccinia sorghi L Schw, the Causal Agent of Maize Common Rust.</title>
        <authorList>
            <person name="Rochi L."/>
            <person name="Burguener G."/>
            <person name="Darino M."/>
            <person name="Turjanski A."/>
            <person name="Kreff E."/>
            <person name="Dieguez M.J."/>
            <person name="Sacco F."/>
        </authorList>
    </citation>
    <scope>NUCLEOTIDE SEQUENCE [LARGE SCALE GENOMIC DNA]</scope>
    <source>
        <strain evidence="3 4">RO10H11247</strain>
    </source>
</reference>
<feature type="transmembrane region" description="Helical" evidence="2">
    <location>
        <begin position="136"/>
        <end position="152"/>
    </location>
</feature>
<organism evidence="3 4">
    <name type="scientific">Puccinia sorghi</name>
    <dbReference type="NCBI Taxonomy" id="27349"/>
    <lineage>
        <taxon>Eukaryota</taxon>
        <taxon>Fungi</taxon>
        <taxon>Dikarya</taxon>
        <taxon>Basidiomycota</taxon>
        <taxon>Pucciniomycotina</taxon>
        <taxon>Pucciniomycetes</taxon>
        <taxon>Pucciniales</taxon>
        <taxon>Pucciniaceae</taxon>
        <taxon>Puccinia</taxon>
    </lineage>
</organism>
<evidence type="ECO:0000313" key="4">
    <source>
        <dbReference type="Proteomes" id="UP000037035"/>
    </source>
</evidence>
<keyword evidence="2" id="KW-1133">Transmembrane helix</keyword>
<keyword evidence="4" id="KW-1185">Reference proteome</keyword>
<accession>A0A0L6UEX7</accession>